<dbReference type="HOGENOM" id="CLU_169652_2_0_10"/>
<name>I9RVD5_9BACE</name>
<sequence length="84" mass="9588">MYSSGDLEKRWFLYKLEGQSRNISIEDFCLQQGVSCRVFYKWFCSCKKSIAPVEIVSMPSVPVSQEADSEEPSISQDVIVQSLE</sequence>
<protein>
    <recommendedName>
        <fullName evidence="3">Transposase</fullName>
    </recommendedName>
</protein>
<accession>I9RVD5</accession>
<dbReference type="STRING" id="997884.HMPREF1068_03471"/>
<dbReference type="EMBL" id="AGXS01000023">
    <property type="protein sequence ID" value="EIY46703.1"/>
    <property type="molecule type" value="Genomic_DNA"/>
</dbReference>
<evidence type="ECO:0000313" key="2">
    <source>
        <dbReference type="Proteomes" id="UP000003089"/>
    </source>
</evidence>
<dbReference type="Proteomes" id="UP000003089">
    <property type="component" value="Unassembled WGS sequence"/>
</dbReference>
<gene>
    <name evidence="1" type="ORF">HMPREF1068_03471</name>
</gene>
<keyword evidence="2" id="KW-1185">Reference proteome</keyword>
<proteinExistence type="predicted"/>
<comment type="caution">
    <text evidence="1">The sequence shown here is derived from an EMBL/GenBank/DDBJ whole genome shotgun (WGS) entry which is preliminary data.</text>
</comment>
<reference evidence="1 2" key="1">
    <citation type="submission" date="2012-02" db="EMBL/GenBank/DDBJ databases">
        <title>The Genome Sequence of Bacteroides nordii CL02T12C05.</title>
        <authorList>
            <consortium name="The Broad Institute Genome Sequencing Platform"/>
            <person name="Earl A."/>
            <person name="Ward D."/>
            <person name="Feldgarden M."/>
            <person name="Gevers D."/>
            <person name="Zitomersky N.L."/>
            <person name="Coyne M.J."/>
            <person name="Comstock L.E."/>
            <person name="Young S.K."/>
            <person name="Zeng Q."/>
            <person name="Gargeya S."/>
            <person name="Fitzgerald M."/>
            <person name="Haas B."/>
            <person name="Abouelleil A."/>
            <person name="Alvarado L."/>
            <person name="Arachchi H.M."/>
            <person name="Berlin A."/>
            <person name="Chapman S.B."/>
            <person name="Gearin G."/>
            <person name="Goldberg J."/>
            <person name="Griggs A."/>
            <person name="Gujja S."/>
            <person name="Hansen M."/>
            <person name="Heiman D."/>
            <person name="Howarth C."/>
            <person name="Larimer J."/>
            <person name="Lui A."/>
            <person name="MacDonald P.J.P."/>
            <person name="McCowen C."/>
            <person name="Montmayeur A."/>
            <person name="Murphy C."/>
            <person name="Neiman D."/>
            <person name="Pearson M."/>
            <person name="Priest M."/>
            <person name="Roberts A."/>
            <person name="Saif S."/>
            <person name="Shea T."/>
            <person name="Sisk P."/>
            <person name="Stolte C."/>
            <person name="Sykes S."/>
            <person name="Wortman J."/>
            <person name="Nusbaum C."/>
            <person name="Birren B."/>
        </authorList>
    </citation>
    <scope>NUCLEOTIDE SEQUENCE [LARGE SCALE GENOMIC DNA]</scope>
    <source>
        <strain evidence="1 2">CL02T12C05</strain>
    </source>
</reference>
<evidence type="ECO:0008006" key="3">
    <source>
        <dbReference type="Google" id="ProtNLM"/>
    </source>
</evidence>
<evidence type="ECO:0000313" key="1">
    <source>
        <dbReference type="EMBL" id="EIY46703.1"/>
    </source>
</evidence>
<organism evidence="1 2">
    <name type="scientific">Bacteroides nordii CL02T12C05</name>
    <dbReference type="NCBI Taxonomy" id="997884"/>
    <lineage>
        <taxon>Bacteria</taxon>
        <taxon>Pseudomonadati</taxon>
        <taxon>Bacteroidota</taxon>
        <taxon>Bacteroidia</taxon>
        <taxon>Bacteroidales</taxon>
        <taxon>Bacteroidaceae</taxon>
        <taxon>Bacteroides</taxon>
    </lineage>
</organism>
<dbReference type="AlphaFoldDB" id="I9RVD5"/>